<evidence type="ECO:0000256" key="12">
    <source>
        <dbReference type="HAMAP-Rule" id="MF_02030"/>
    </source>
</evidence>
<keyword evidence="4 12" id="KW-0328">Glycosyltransferase</keyword>
<sequence>MMSAQLVAVFLCSFFSLLLARNVARKTGLVDRPNYRKHHHGAVPLVGGISVYIGICLLPVLISESIPHFPIYLMCSGMLVLIGALDDRFDISIGVRASVQAVVAILMMALAGLMLQRLGFIFGPLWDIGLGPMRYLMTLFVVWTAINAFNMVDGIDGLLGGLSCVLFAGLGILLYHHGSLALALWSFAMIAAVLPYILLNLELMGRRYKVFMGDAGSTMIGFTAIWLLLQSSQGMDSAIRPVAALWVIAIPLMDMVAIVYRRLHKGTGLFSPDRQHIHHLLMRAGLTSRQACLLITLVAALLAAIGIAGEFLAVPEYVMLALFLLVFSGYGYCIKRAWRVARVVRRIRRYWRSHRYCG</sequence>
<dbReference type="GO" id="GO:0030145">
    <property type="term" value="F:manganese ion binding"/>
    <property type="evidence" value="ECO:0007669"/>
    <property type="project" value="InterPro"/>
</dbReference>
<feature type="transmembrane region" description="Helical" evidence="12">
    <location>
        <begin position="182"/>
        <end position="199"/>
    </location>
</feature>
<dbReference type="AlphaFoldDB" id="A0A2K8QT09"/>
<name>A0A2K8QT09_9GAMM</name>
<keyword evidence="7 12" id="KW-0460">Magnesium</keyword>
<gene>
    <name evidence="12" type="primary">wecA</name>
    <name evidence="14" type="ORF">CVE23_21020</name>
</gene>
<keyword evidence="13" id="KW-0479">Metal-binding</keyword>
<keyword evidence="3 12" id="KW-0997">Cell inner membrane</keyword>
<dbReference type="UniPathway" id="UPA00566"/>
<evidence type="ECO:0000256" key="4">
    <source>
        <dbReference type="ARBA" id="ARBA00022676"/>
    </source>
</evidence>
<protein>
    <recommendedName>
        <fullName evidence="12">Undecaprenyl-phosphate alpha-N-acetylglucosaminyl 1-phosphate transferase</fullName>
        <ecNumber evidence="12">2.7.8.33</ecNumber>
    </recommendedName>
    <alternativeName>
        <fullName evidence="12">UDP-GlcNAc:undecaprenyl-phosphate GlcNAc-1-phosphate transferase</fullName>
    </alternativeName>
    <alternativeName>
        <fullName evidence="12">Undecaprenyl-phosphate GlcNAc-1-phosphate transferase</fullName>
    </alternativeName>
</protein>
<keyword evidence="9 12" id="KW-1133">Transmembrane helix</keyword>
<comment type="subcellular location">
    <subcellularLocation>
        <location evidence="12">Cell inner membrane</location>
        <topology evidence="12">Multi-pass membrane protein</topology>
    </subcellularLocation>
    <subcellularLocation>
        <location evidence="1">Cell membrane</location>
        <topology evidence="1">Multi-pass membrane protein</topology>
    </subcellularLocation>
</comment>
<evidence type="ECO:0000256" key="13">
    <source>
        <dbReference type="PIRSR" id="PIRSR600715-1"/>
    </source>
</evidence>
<dbReference type="PANTHER" id="PTHR22926:SF3">
    <property type="entry name" value="UNDECAPRENYL-PHOSPHATE ALPHA-N-ACETYLGLUCOSAMINYL 1-PHOSPHATE TRANSFERASE"/>
    <property type="match status" value="1"/>
</dbReference>
<evidence type="ECO:0000256" key="1">
    <source>
        <dbReference type="ARBA" id="ARBA00004651"/>
    </source>
</evidence>
<feature type="transmembrane region" description="Helical" evidence="12">
    <location>
        <begin position="135"/>
        <end position="152"/>
    </location>
</feature>
<dbReference type="CDD" id="cd06853">
    <property type="entry name" value="GT_WecA_like"/>
    <property type="match status" value="1"/>
</dbReference>
<evidence type="ECO:0000313" key="14">
    <source>
        <dbReference type="EMBL" id="ATZ96238.1"/>
    </source>
</evidence>
<evidence type="ECO:0000256" key="7">
    <source>
        <dbReference type="ARBA" id="ARBA00022842"/>
    </source>
</evidence>
<dbReference type="InterPro" id="IPR012750">
    <property type="entry name" value="ECA_WecA-rel"/>
</dbReference>
<dbReference type="GO" id="GO:0005886">
    <property type="term" value="C:plasma membrane"/>
    <property type="evidence" value="ECO:0007669"/>
    <property type="project" value="UniProtKB-SubCell"/>
</dbReference>
<comment type="pathway">
    <text evidence="12">Bacterial outer membrane biogenesis; LPS O-antigen biosynthesis.</text>
</comment>
<comment type="pathway">
    <text evidence="12">Bacterial outer membrane biogenesis; enterobacterial common antigen biosynthesis.</text>
</comment>
<evidence type="ECO:0000313" key="15">
    <source>
        <dbReference type="Proteomes" id="UP000231901"/>
    </source>
</evidence>
<evidence type="ECO:0000256" key="3">
    <source>
        <dbReference type="ARBA" id="ARBA00022519"/>
    </source>
</evidence>
<comment type="cofactor">
    <cofactor evidence="12">
        <name>Mn(2+)</name>
        <dbReference type="ChEBI" id="CHEBI:29035"/>
    </cofactor>
</comment>
<feature type="binding site" evidence="13">
    <location>
        <position position="214"/>
    </location>
    <ligand>
        <name>Mg(2+)</name>
        <dbReference type="ChEBI" id="CHEBI:18420"/>
    </ligand>
</feature>
<dbReference type="KEGG" id="dfn:CVE23_21020"/>
<keyword evidence="15" id="KW-1185">Reference proteome</keyword>
<dbReference type="GO" id="GO:0071555">
    <property type="term" value="P:cell wall organization"/>
    <property type="evidence" value="ECO:0007669"/>
    <property type="project" value="TreeGrafter"/>
</dbReference>
<feature type="binding site" evidence="13">
    <location>
        <position position="150"/>
    </location>
    <ligand>
        <name>Mg(2+)</name>
        <dbReference type="ChEBI" id="CHEBI:18420"/>
    </ligand>
</feature>
<keyword evidence="5 12" id="KW-0808">Transferase</keyword>
<accession>A0A2K8QT09</accession>
<dbReference type="GO" id="GO:0009246">
    <property type="term" value="P:enterobacterial common antigen biosynthetic process"/>
    <property type="evidence" value="ECO:0007669"/>
    <property type="project" value="UniProtKB-UniRule"/>
</dbReference>
<feature type="transmembrane region" description="Helical" evidence="12">
    <location>
        <begin position="211"/>
        <end position="229"/>
    </location>
</feature>
<feature type="transmembrane region" description="Helical" evidence="12">
    <location>
        <begin position="69"/>
        <end position="85"/>
    </location>
</feature>
<keyword evidence="6 12" id="KW-0812">Transmembrane</keyword>
<feature type="transmembrane region" description="Helical" evidence="12">
    <location>
        <begin position="317"/>
        <end position="338"/>
    </location>
</feature>
<dbReference type="Proteomes" id="UP000231901">
    <property type="component" value="Chromosome"/>
</dbReference>
<comment type="similarity">
    <text evidence="12">Belongs to the glycosyltransferase 4 family. WecA subfamily.</text>
</comment>
<feature type="transmembrane region" description="Helical" evidence="12">
    <location>
        <begin position="45"/>
        <end position="63"/>
    </location>
</feature>
<evidence type="ECO:0000256" key="11">
    <source>
        <dbReference type="ARBA" id="ARBA00023211"/>
    </source>
</evidence>
<dbReference type="NCBIfam" id="TIGR02380">
    <property type="entry name" value="ECA_wecA"/>
    <property type="match status" value="1"/>
</dbReference>
<evidence type="ECO:0000256" key="9">
    <source>
        <dbReference type="ARBA" id="ARBA00022989"/>
    </source>
</evidence>
<dbReference type="Pfam" id="PF00953">
    <property type="entry name" value="Glycos_transf_4"/>
    <property type="match status" value="1"/>
</dbReference>
<dbReference type="GO" id="GO:0009276">
    <property type="term" value="C:Gram-negative-bacterium-type cell wall"/>
    <property type="evidence" value="ECO:0007669"/>
    <property type="project" value="InterPro"/>
</dbReference>
<keyword evidence="10 12" id="KW-0472">Membrane</keyword>
<reference evidence="15" key="1">
    <citation type="journal article" date="2018" name="Genome Announc.">
        <title>Complete genome sequence of a Dickeya fangzhongdai type strain causing bleeding canker of pear tree trunks.</title>
        <authorList>
            <person name="Zhao Y."/>
            <person name="Tian Y."/>
            <person name="Li X."/>
            <person name="Hu B."/>
        </authorList>
    </citation>
    <scope>NUCLEOTIDE SEQUENCE [LARGE SCALE GENOMIC DNA]</scope>
    <source>
        <strain evidence="15">DSM 101947</strain>
    </source>
</reference>
<feature type="transmembrane region" description="Helical" evidence="12">
    <location>
        <begin position="291"/>
        <end position="311"/>
    </location>
</feature>
<comment type="catalytic activity">
    <reaction evidence="12">
        <text>di-trans,octa-cis-undecaprenyl phosphate + UDP-N-acetyl-alpha-D-glucosamine = N-acetyl-alpha-D-glucosaminyl-di-trans,octa-cis-undecaprenyl diphosphate + UMP</text>
        <dbReference type="Rhea" id="RHEA:28090"/>
        <dbReference type="ChEBI" id="CHEBI:57705"/>
        <dbReference type="ChEBI" id="CHEBI:57865"/>
        <dbReference type="ChEBI" id="CHEBI:60392"/>
        <dbReference type="ChEBI" id="CHEBI:62959"/>
        <dbReference type="EC" id="2.7.8.33"/>
    </reaction>
</comment>
<feature type="transmembrane region" description="Helical" evidence="12">
    <location>
        <begin position="6"/>
        <end position="24"/>
    </location>
</feature>
<keyword evidence="8 12" id="KW-0448">Lipopolysaccharide biosynthesis</keyword>
<dbReference type="PANTHER" id="PTHR22926">
    <property type="entry name" value="PHOSPHO-N-ACETYLMURAMOYL-PENTAPEPTIDE-TRANSFERASE"/>
    <property type="match status" value="1"/>
</dbReference>
<dbReference type="GO" id="GO:0036380">
    <property type="term" value="F:UDP-N-acetylglucosamine-undecaprenyl-phosphate N-acetylglucosaminephosphotransferase activity"/>
    <property type="evidence" value="ECO:0007669"/>
    <property type="project" value="UniProtKB-UniRule"/>
</dbReference>
<dbReference type="GO" id="GO:0044038">
    <property type="term" value="P:cell wall macromolecule biosynthetic process"/>
    <property type="evidence" value="ECO:0007669"/>
    <property type="project" value="TreeGrafter"/>
</dbReference>
<dbReference type="EMBL" id="CP025003">
    <property type="protein sequence ID" value="ATZ96238.1"/>
    <property type="molecule type" value="Genomic_DNA"/>
</dbReference>
<feature type="transmembrane region" description="Helical" evidence="12">
    <location>
        <begin position="159"/>
        <end position="176"/>
    </location>
</feature>
<feature type="transmembrane region" description="Helical" evidence="12">
    <location>
        <begin position="241"/>
        <end position="260"/>
    </location>
</feature>
<dbReference type="HAMAP" id="MF_02030">
    <property type="entry name" value="WecA_Gammaproteo"/>
    <property type="match status" value="1"/>
</dbReference>
<evidence type="ECO:0000256" key="8">
    <source>
        <dbReference type="ARBA" id="ARBA00022985"/>
    </source>
</evidence>
<evidence type="ECO:0000256" key="2">
    <source>
        <dbReference type="ARBA" id="ARBA00022475"/>
    </source>
</evidence>
<proteinExistence type="inferred from homology"/>
<evidence type="ECO:0000256" key="5">
    <source>
        <dbReference type="ARBA" id="ARBA00022679"/>
    </source>
</evidence>
<keyword evidence="11 12" id="KW-0464">Manganese</keyword>
<evidence type="ECO:0000256" key="6">
    <source>
        <dbReference type="ARBA" id="ARBA00022692"/>
    </source>
</evidence>
<feature type="transmembrane region" description="Helical" evidence="12">
    <location>
        <begin position="97"/>
        <end position="115"/>
    </location>
</feature>
<dbReference type="InterPro" id="IPR000715">
    <property type="entry name" value="Glycosyl_transferase_4"/>
</dbReference>
<dbReference type="GO" id="GO:0000287">
    <property type="term" value="F:magnesium ion binding"/>
    <property type="evidence" value="ECO:0007669"/>
    <property type="project" value="InterPro"/>
</dbReference>
<dbReference type="GO" id="GO:0009243">
    <property type="term" value="P:O antigen biosynthetic process"/>
    <property type="evidence" value="ECO:0007669"/>
    <property type="project" value="UniProtKB-UniRule"/>
</dbReference>
<dbReference type="EC" id="2.7.8.33" evidence="12"/>
<dbReference type="GO" id="GO:0016757">
    <property type="term" value="F:glycosyltransferase activity"/>
    <property type="evidence" value="ECO:0007669"/>
    <property type="project" value="UniProtKB-KW"/>
</dbReference>
<keyword evidence="2 12" id="KW-1003">Cell membrane</keyword>
<evidence type="ECO:0000256" key="10">
    <source>
        <dbReference type="ARBA" id="ARBA00023136"/>
    </source>
</evidence>
<comment type="cofactor">
    <cofactor evidence="12 13">
        <name>Mg(2+)</name>
        <dbReference type="ChEBI" id="CHEBI:18420"/>
    </cofactor>
</comment>
<organism evidence="14 15">
    <name type="scientific">Dickeya fangzhongdai</name>
    <dbReference type="NCBI Taxonomy" id="1778540"/>
    <lineage>
        <taxon>Bacteria</taxon>
        <taxon>Pseudomonadati</taxon>
        <taxon>Pseudomonadota</taxon>
        <taxon>Gammaproteobacteria</taxon>
        <taxon>Enterobacterales</taxon>
        <taxon>Pectobacteriaceae</taxon>
        <taxon>Dickeya</taxon>
    </lineage>
</organism>
<dbReference type="UniPathway" id="UPA00281"/>
<comment type="function">
    <text evidence="12">Catalyzes the transfer of the GlcNAc-1-phosphate moiety from UDP-GlcNAc onto the carrier lipid undecaprenyl phosphate (C55-P), yielding GlcNAc-pyrophosphoryl-undecaprenyl (GlcNAc-PP-C55).</text>
</comment>